<keyword evidence="2" id="KW-0732">Signal</keyword>
<reference evidence="3 4" key="1">
    <citation type="submission" date="2016-11" db="EMBL/GenBank/DDBJ databases">
        <authorList>
            <person name="Jaros S."/>
            <person name="Januszkiewicz K."/>
            <person name="Wedrychowicz H."/>
        </authorList>
    </citation>
    <scope>NUCLEOTIDE SEQUENCE [LARGE SCALE GENOMIC DNA]</scope>
    <source>
        <strain evidence="3 4">CGMCC 1.6102</strain>
    </source>
</reference>
<dbReference type="EMBL" id="FRCY01000010">
    <property type="protein sequence ID" value="SHN20896.1"/>
    <property type="molecule type" value="Genomic_DNA"/>
</dbReference>
<gene>
    <name evidence="3" type="ORF">SAMN04488057_110150</name>
</gene>
<evidence type="ECO:0000256" key="1">
    <source>
        <dbReference type="SAM" id="MobiDB-lite"/>
    </source>
</evidence>
<feature type="chain" id="PRO_5012161403" evidence="2">
    <location>
        <begin position="32"/>
        <end position="120"/>
    </location>
</feature>
<evidence type="ECO:0000313" key="3">
    <source>
        <dbReference type="EMBL" id="SHN20896.1"/>
    </source>
</evidence>
<keyword evidence="4" id="KW-1185">Reference proteome</keyword>
<dbReference type="Proteomes" id="UP000184513">
    <property type="component" value="Unassembled WGS sequence"/>
</dbReference>
<name>A0A1M7PU09_9BACT</name>
<accession>A0A1M7PU09</accession>
<sequence length="120" mass="13804">MNSQNIILKTCLKCAFAGLLFCFLLMGDLYGQTEQDVEFKVPEKTEKPYHPSHTEKEFEKVESGSLSGYALKRAGDSRGDKKKYTDHSEKSDWSEEETAEEVSTLSFNIFLYVLDRFKED</sequence>
<feature type="compositionally biased region" description="Basic and acidic residues" evidence="1">
    <location>
        <begin position="44"/>
        <end position="62"/>
    </location>
</feature>
<dbReference type="STRING" id="388280.SAMN04488057_110150"/>
<evidence type="ECO:0000256" key="2">
    <source>
        <dbReference type="SAM" id="SignalP"/>
    </source>
</evidence>
<dbReference type="AlphaFoldDB" id="A0A1M7PU09"/>
<proteinExistence type="predicted"/>
<evidence type="ECO:0000313" key="4">
    <source>
        <dbReference type="Proteomes" id="UP000184513"/>
    </source>
</evidence>
<organism evidence="3 4">
    <name type="scientific">Cyclobacterium lianum</name>
    <dbReference type="NCBI Taxonomy" id="388280"/>
    <lineage>
        <taxon>Bacteria</taxon>
        <taxon>Pseudomonadati</taxon>
        <taxon>Bacteroidota</taxon>
        <taxon>Cytophagia</taxon>
        <taxon>Cytophagales</taxon>
        <taxon>Cyclobacteriaceae</taxon>
        <taxon>Cyclobacterium</taxon>
    </lineage>
</organism>
<protein>
    <submittedName>
        <fullName evidence="3">Uncharacterized protein</fullName>
    </submittedName>
</protein>
<feature type="region of interest" description="Disordered" evidence="1">
    <location>
        <begin position="44"/>
        <end position="102"/>
    </location>
</feature>
<feature type="compositionally biased region" description="Basic and acidic residues" evidence="1">
    <location>
        <begin position="73"/>
        <end position="93"/>
    </location>
</feature>
<feature type="signal peptide" evidence="2">
    <location>
        <begin position="1"/>
        <end position="31"/>
    </location>
</feature>